<name>A0A2T7FXQ7_9RHOB</name>
<sequence length="371" mass="40374">MIRLASLAVLAIAGLLAFGAFYLAKGTEGEPSLITTGTPDGPNPASEAPATPEVEKLFFLRGINFDEGEITLVLFPPDADTERLIIRDQDALRAAQDRAYVNTMTPDGEAAGSLLVSMMAETPDEVIAQIFRDDVLIASVTCPNGTCGHFGDSPDLNFAGLTDHAVPFQPVMDEFSDYDAYLETIEAIAQTPDFMLLDRRPLVDFPLPRRPSHLIVELPTVVTTDVAFNPALHEALVQTAITPLLPEGASLDWVRVTELPAAILADADNNQPVLVNGAPIPFTDARFFTVRARINGVTTLPADVYNALTEATRNQVDTDARFSEFVSATLGADCLDCYVLRIEGGRTDAARAFDWRSESYYLNYYDLREAP</sequence>
<dbReference type="Proteomes" id="UP000244817">
    <property type="component" value="Unassembled WGS sequence"/>
</dbReference>
<dbReference type="OrthoDB" id="7823601at2"/>
<gene>
    <name evidence="1" type="ORF">DC363_07335</name>
</gene>
<dbReference type="EMBL" id="QCYG01000004">
    <property type="protein sequence ID" value="PVA06953.1"/>
    <property type="molecule type" value="Genomic_DNA"/>
</dbReference>
<evidence type="ECO:0000313" key="1">
    <source>
        <dbReference type="EMBL" id="PVA06953.1"/>
    </source>
</evidence>
<dbReference type="AlphaFoldDB" id="A0A2T7FXQ7"/>
<proteinExistence type="predicted"/>
<accession>A0A2T7FXQ7</accession>
<protein>
    <submittedName>
        <fullName evidence="1">Uncharacterized protein</fullName>
    </submittedName>
</protein>
<comment type="caution">
    <text evidence="1">The sequence shown here is derived from an EMBL/GenBank/DDBJ whole genome shotgun (WGS) entry which is preliminary data.</text>
</comment>
<organism evidence="1 2">
    <name type="scientific">Thalassorhabdomicrobium marinisediminis</name>
    <dbReference type="NCBI Taxonomy" id="2170577"/>
    <lineage>
        <taxon>Bacteria</taxon>
        <taxon>Pseudomonadati</taxon>
        <taxon>Pseudomonadota</taxon>
        <taxon>Alphaproteobacteria</taxon>
        <taxon>Rhodobacterales</taxon>
        <taxon>Paracoccaceae</taxon>
        <taxon>Thalassorhabdomicrobium</taxon>
    </lineage>
</organism>
<reference evidence="1 2" key="1">
    <citation type="submission" date="2018-04" db="EMBL/GenBank/DDBJ databases">
        <title>Pelagivirga bohaiensis gen. nov., sp. nov., a bacterium isolated from the Bohai Sea.</title>
        <authorList>
            <person name="Ji X."/>
        </authorList>
    </citation>
    <scope>NUCLEOTIDE SEQUENCE [LARGE SCALE GENOMIC DNA]</scope>
    <source>
        <strain evidence="1 2">BH-SD16</strain>
    </source>
</reference>
<keyword evidence="2" id="KW-1185">Reference proteome</keyword>
<evidence type="ECO:0000313" key="2">
    <source>
        <dbReference type="Proteomes" id="UP000244817"/>
    </source>
</evidence>
<dbReference type="RefSeq" id="WP_108640486.1">
    <property type="nucleotide sequence ID" value="NZ_QCYG01000004.1"/>
</dbReference>